<keyword evidence="2" id="KW-0805">Transcription regulation</keyword>
<keyword evidence="7" id="KW-1185">Reference proteome</keyword>
<evidence type="ECO:0000256" key="4">
    <source>
        <dbReference type="ARBA" id="ARBA00023163"/>
    </source>
</evidence>
<protein>
    <submittedName>
        <fullName evidence="6">LysR substrate-binding domain-containing protein</fullName>
    </submittedName>
</protein>
<keyword evidence="4" id="KW-0804">Transcription</keyword>
<dbReference type="Gene3D" id="3.40.190.10">
    <property type="entry name" value="Periplasmic binding protein-like II"/>
    <property type="match status" value="2"/>
</dbReference>
<dbReference type="Pfam" id="PF00126">
    <property type="entry name" value="HTH_1"/>
    <property type="match status" value="1"/>
</dbReference>
<proteinExistence type="inferred from homology"/>
<dbReference type="PANTHER" id="PTHR30346:SF0">
    <property type="entry name" value="HCA OPERON TRANSCRIPTIONAL ACTIVATOR HCAR"/>
    <property type="match status" value="1"/>
</dbReference>
<evidence type="ECO:0000259" key="5">
    <source>
        <dbReference type="PROSITE" id="PS50931"/>
    </source>
</evidence>
<dbReference type="SUPFAM" id="SSF46785">
    <property type="entry name" value="Winged helix' DNA-binding domain"/>
    <property type="match status" value="1"/>
</dbReference>
<dbReference type="InterPro" id="IPR036390">
    <property type="entry name" value="WH_DNA-bd_sf"/>
</dbReference>
<evidence type="ECO:0000313" key="6">
    <source>
        <dbReference type="EMBL" id="MCW1915285.1"/>
    </source>
</evidence>
<comment type="caution">
    <text evidence="6">The sequence shown here is derived from an EMBL/GenBank/DDBJ whole genome shotgun (WGS) entry which is preliminary data.</text>
</comment>
<accession>A0ABT3G643</accession>
<evidence type="ECO:0000256" key="2">
    <source>
        <dbReference type="ARBA" id="ARBA00023015"/>
    </source>
</evidence>
<gene>
    <name evidence="6" type="ORF">OJ996_16995</name>
</gene>
<name>A0ABT3G643_9BACT</name>
<dbReference type="Pfam" id="PF03466">
    <property type="entry name" value="LysR_substrate"/>
    <property type="match status" value="1"/>
</dbReference>
<feature type="domain" description="HTH lysR-type" evidence="5">
    <location>
        <begin position="1"/>
        <end position="58"/>
    </location>
</feature>
<dbReference type="CDD" id="cd08414">
    <property type="entry name" value="PBP2_LTTR_aromatics_like"/>
    <property type="match status" value="1"/>
</dbReference>
<dbReference type="EMBL" id="JAPDDR010000008">
    <property type="protein sequence ID" value="MCW1915285.1"/>
    <property type="molecule type" value="Genomic_DNA"/>
</dbReference>
<dbReference type="PANTHER" id="PTHR30346">
    <property type="entry name" value="TRANSCRIPTIONAL DUAL REGULATOR HCAR-RELATED"/>
    <property type="match status" value="1"/>
</dbReference>
<sequence>MELRHLRYFVAVAEEENVTRAAARLRVAQPSLSRQIRDLEGELGVELFDHAARALCLTPAGRHFLQEAREAIARVDEAVRSVREYAHGEHGEIHIGYSPTLSSAILPHALRRFQNLYPKVQVRLHDLSTAEMLAGLRARDLGAALLVRPRELALEGLSFQEIVRFRPAVALPPAHPLAALSSVSVEQLLDQPLIAYNDSEYPEHRAWLERIFAEKTMPKVVAEFDSFSSLITSVESGCGLAIVQMGFENLAGSRLEVRPVRDLQGREFSFGVAQSRKDDSRLTKEFVASCLACSELGEPAMEA</sequence>
<evidence type="ECO:0000256" key="3">
    <source>
        <dbReference type="ARBA" id="ARBA00023125"/>
    </source>
</evidence>
<dbReference type="PRINTS" id="PR00039">
    <property type="entry name" value="HTHLYSR"/>
</dbReference>
<dbReference type="InterPro" id="IPR000847">
    <property type="entry name" value="LysR_HTH_N"/>
</dbReference>
<dbReference type="PROSITE" id="PS50931">
    <property type="entry name" value="HTH_LYSR"/>
    <property type="match status" value="1"/>
</dbReference>
<dbReference type="SUPFAM" id="SSF53850">
    <property type="entry name" value="Periplasmic binding protein-like II"/>
    <property type="match status" value="1"/>
</dbReference>
<evidence type="ECO:0000256" key="1">
    <source>
        <dbReference type="ARBA" id="ARBA00009437"/>
    </source>
</evidence>
<dbReference type="Proteomes" id="UP001165653">
    <property type="component" value="Unassembled WGS sequence"/>
</dbReference>
<keyword evidence="3" id="KW-0238">DNA-binding</keyword>
<comment type="similarity">
    <text evidence="1">Belongs to the LysR transcriptional regulatory family.</text>
</comment>
<organism evidence="6 7">
    <name type="scientific">Luteolibacter rhizosphaerae</name>
    <dbReference type="NCBI Taxonomy" id="2989719"/>
    <lineage>
        <taxon>Bacteria</taxon>
        <taxon>Pseudomonadati</taxon>
        <taxon>Verrucomicrobiota</taxon>
        <taxon>Verrucomicrobiia</taxon>
        <taxon>Verrucomicrobiales</taxon>
        <taxon>Verrucomicrobiaceae</taxon>
        <taxon>Luteolibacter</taxon>
    </lineage>
</organism>
<reference evidence="6" key="1">
    <citation type="submission" date="2022-10" db="EMBL/GenBank/DDBJ databases">
        <title>Luteolibacter sp. GHJ8, whole genome shotgun sequencing project.</title>
        <authorList>
            <person name="Zhao G."/>
            <person name="Shen L."/>
        </authorList>
    </citation>
    <scope>NUCLEOTIDE SEQUENCE</scope>
    <source>
        <strain evidence="6">GHJ8</strain>
    </source>
</reference>
<dbReference type="InterPro" id="IPR036388">
    <property type="entry name" value="WH-like_DNA-bd_sf"/>
</dbReference>
<evidence type="ECO:0000313" key="7">
    <source>
        <dbReference type="Proteomes" id="UP001165653"/>
    </source>
</evidence>
<dbReference type="InterPro" id="IPR005119">
    <property type="entry name" value="LysR_subst-bd"/>
</dbReference>
<dbReference type="Gene3D" id="1.10.10.10">
    <property type="entry name" value="Winged helix-like DNA-binding domain superfamily/Winged helix DNA-binding domain"/>
    <property type="match status" value="1"/>
</dbReference>